<feature type="signal peptide" evidence="7">
    <location>
        <begin position="1"/>
        <end position="21"/>
    </location>
</feature>
<dbReference type="OrthoDB" id="9765065at2"/>
<dbReference type="GO" id="GO:0046872">
    <property type="term" value="F:metal ion binding"/>
    <property type="evidence" value="ECO:0007669"/>
    <property type="project" value="UniProtKB-KW"/>
</dbReference>
<dbReference type="EMBL" id="BBNY01000003">
    <property type="protein sequence ID" value="GAL88684.1"/>
    <property type="molecule type" value="Genomic_DNA"/>
</dbReference>
<dbReference type="InterPro" id="IPR000917">
    <property type="entry name" value="Sulfatase_N"/>
</dbReference>
<keyword evidence="6" id="KW-0106">Calcium</keyword>
<evidence type="ECO:0000259" key="8">
    <source>
        <dbReference type="Pfam" id="PF00884"/>
    </source>
</evidence>
<dbReference type="EC" id="3.1.6.6" evidence="10"/>
<keyword evidence="4 7" id="KW-0732">Signal</keyword>
<keyword evidence="13" id="KW-1185">Reference proteome</keyword>
<proteinExistence type="inferred from homology"/>
<feature type="chain" id="PRO_5007383045" evidence="7">
    <location>
        <begin position="22"/>
        <end position="549"/>
    </location>
</feature>
<dbReference type="eggNOG" id="COG3119">
    <property type="taxonomic scope" value="Bacteria"/>
</dbReference>
<dbReference type="PANTHER" id="PTHR42693:SF42">
    <property type="entry name" value="ARYLSULFATASE G"/>
    <property type="match status" value="1"/>
</dbReference>
<dbReference type="CDD" id="cd16144">
    <property type="entry name" value="ARS_like"/>
    <property type="match status" value="1"/>
</dbReference>
<comment type="caution">
    <text evidence="10">The sequence shown here is derived from an EMBL/GenBank/DDBJ whole genome shotgun (WGS) entry which is preliminary data.</text>
</comment>
<comment type="cofactor">
    <cofactor evidence="1">
        <name>Ca(2+)</name>
        <dbReference type="ChEBI" id="CHEBI:29108"/>
    </cofactor>
</comment>
<organism evidence="10 12">
    <name type="scientific">Jejuia pallidilutea</name>
    <dbReference type="NCBI Taxonomy" id="504487"/>
    <lineage>
        <taxon>Bacteria</taxon>
        <taxon>Pseudomonadati</taxon>
        <taxon>Bacteroidota</taxon>
        <taxon>Flavobacteriia</taxon>
        <taxon>Flavobacteriales</taxon>
        <taxon>Flavobacteriaceae</taxon>
        <taxon>Jejuia</taxon>
    </lineage>
</organism>
<evidence type="ECO:0000313" key="10">
    <source>
        <dbReference type="EMBL" id="GAL72686.1"/>
    </source>
</evidence>
<evidence type="ECO:0000256" key="3">
    <source>
        <dbReference type="ARBA" id="ARBA00022723"/>
    </source>
</evidence>
<keyword evidence="3" id="KW-0479">Metal-binding</keyword>
<accession>A0A090W6X4</accession>
<dbReference type="GO" id="GO:0004065">
    <property type="term" value="F:arylsulfatase activity"/>
    <property type="evidence" value="ECO:0007669"/>
    <property type="project" value="TreeGrafter"/>
</dbReference>
<dbReference type="AlphaFoldDB" id="A0A090W6X4"/>
<evidence type="ECO:0000313" key="9">
    <source>
        <dbReference type="EMBL" id="GAL65631.1"/>
    </source>
</evidence>
<dbReference type="RefSeq" id="WP_042240783.1">
    <property type="nucleotide sequence ID" value="NZ_BBNR01000002.1"/>
</dbReference>
<dbReference type="InterPro" id="IPR050738">
    <property type="entry name" value="Sulfatase"/>
</dbReference>
<dbReference type="Proteomes" id="UP000030184">
    <property type="component" value="Unassembled WGS sequence"/>
</dbReference>
<dbReference type="EMBL" id="BBNR01000002">
    <property type="protein sequence ID" value="GAL65631.1"/>
    <property type="molecule type" value="Genomic_DNA"/>
</dbReference>
<dbReference type="Gene3D" id="3.40.720.10">
    <property type="entry name" value="Alkaline Phosphatase, subunit A"/>
    <property type="match status" value="2"/>
</dbReference>
<dbReference type="Proteomes" id="UP000029646">
    <property type="component" value="Unassembled WGS sequence"/>
</dbReference>
<evidence type="ECO:0000256" key="5">
    <source>
        <dbReference type="ARBA" id="ARBA00022801"/>
    </source>
</evidence>
<dbReference type="EMBL" id="BBNS01000029">
    <property type="protein sequence ID" value="GAL72686.1"/>
    <property type="molecule type" value="Genomic_DNA"/>
</dbReference>
<evidence type="ECO:0000313" key="11">
    <source>
        <dbReference type="EMBL" id="GAL88684.1"/>
    </source>
</evidence>
<name>A0A090W6X4_9FLAO</name>
<evidence type="ECO:0000256" key="2">
    <source>
        <dbReference type="ARBA" id="ARBA00008779"/>
    </source>
</evidence>
<dbReference type="InterPro" id="IPR017850">
    <property type="entry name" value="Alkaline_phosphatase_core_sf"/>
</dbReference>
<evidence type="ECO:0000256" key="6">
    <source>
        <dbReference type="ARBA" id="ARBA00022837"/>
    </source>
</evidence>
<dbReference type="Pfam" id="PF00884">
    <property type="entry name" value="Sulfatase"/>
    <property type="match status" value="1"/>
</dbReference>
<feature type="domain" description="Sulfatase N-terminal" evidence="8">
    <location>
        <begin position="31"/>
        <end position="408"/>
    </location>
</feature>
<dbReference type="PANTHER" id="PTHR42693">
    <property type="entry name" value="ARYLSULFATASE FAMILY MEMBER"/>
    <property type="match status" value="1"/>
</dbReference>
<dbReference type="Proteomes" id="UP000029641">
    <property type="component" value="Unassembled WGS sequence"/>
</dbReference>
<dbReference type="SUPFAM" id="SSF53649">
    <property type="entry name" value="Alkaline phosphatase-like"/>
    <property type="match status" value="1"/>
</dbReference>
<keyword evidence="5 10" id="KW-0378">Hydrolase</keyword>
<reference evidence="13" key="1">
    <citation type="journal article" date="2014" name="Genome Announc.">
        <title>Draft Genome Sequence of Marine Flavobacterium Jejuia pallidilutea Strain 11shimoA1 and Pigmentation Mutants.</title>
        <authorList>
            <person name="Takatani N."/>
            <person name="Nakanishi M."/>
            <person name="Meirelles P."/>
            <person name="Mino S."/>
            <person name="Suda W."/>
            <person name="Oshima K."/>
            <person name="Hattori M."/>
            <person name="Ohkuma M."/>
            <person name="Hosokawa M."/>
            <person name="Miyashita K."/>
            <person name="Thompson F.L."/>
            <person name="Niwa A."/>
            <person name="Sawabe T."/>
            <person name="Sawabe T."/>
        </authorList>
    </citation>
    <scope>NUCLEOTIDE SEQUENCE [LARGE SCALE GENOMIC DNA]</scope>
    <source>
        <strain evidence="13">JCM 19538</strain>
    </source>
</reference>
<dbReference type="STRING" id="504487.JCM19538_3197"/>
<sequence>MKILSKIAVLSFLITPLSAYCQIKKDTNFKPNIIFIMADDLGWTDISSPNTSLGNGSKYYESPNIDKLAEQGMSFTYAYTQQNCQPTRASLLTGQYPTGSQNGIYNVGSLKRASKGVVTPITPHVQNNYLKESCISIFETLKTEGYHTAWFGKLHAIKKEEHATSYLGVDYNLSLRKETNATVNGVKVKNEFFAQEDDDKGWIFSNEKLKPYAKPYDSTYIYNVLEPVKNGNNPQLLEGTPKHLTDALGDAVVDYIKDRSQKDSPFFAYIPFHAVHVSILPRPDLETKYKTKASQDPRHSKANYAAFVELLDQTVGRILNALEDPNGDGNTKDRISENTLVVFYSDNGGFMGPTDNTPLRLRKGTYYEGGLRVPLIFRYPGVIKPNTVNTTQEVHAIDFYPTLAEIAGAKLPNPQTHEVDGKSVSPILRGEVEALSSKNELFWHFPGYMDIRNMPQSVIHYRHSNNQHYKLFYRYEDESYELYNLSNDIGETNNLLEVSPSLEILDLALIMNNKLRTWLITKNAPTGTWKKNGEKVPYPLKNGVKKYVK</sequence>
<gene>
    <name evidence="9" type="ORF">JCM19301_3316</name>
    <name evidence="10" type="ORF">JCM19302_2346</name>
    <name evidence="11" type="ORF">JCM19538_3197</name>
</gene>
<evidence type="ECO:0000313" key="12">
    <source>
        <dbReference type="Proteomes" id="UP000029646"/>
    </source>
</evidence>
<evidence type="ECO:0000256" key="1">
    <source>
        <dbReference type="ARBA" id="ARBA00001913"/>
    </source>
</evidence>
<comment type="similarity">
    <text evidence="2">Belongs to the sulfatase family.</text>
</comment>
<dbReference type="GO" id="GO:0047753">
    <property type="term" value="F:choline-sulfatase activity"/>
    <property type="evidence" value="ECO:0007669"/>
    <property type="project" value="UniProtKB-EC"/>
</dbReference>
<evidence type="ECO:0000256" key="4">
    <source>
        <dbReference type="ARBA" id="ARBA00022729"/>
    </source>
</evidence>
<evidence type="ECO:0000256" key="7">
    <source>
        <dbReference type="SAM" id="SignalP"/>
    </source>
</evidence>
<protein>
    <submittedName>
        <fullName evidence="10">Choline-sulfatase</fullName>
        <ecNumber evidence="10">3.1.6.6</ecNumber>
    </submittedName>
</protein>
<evidence type="ECO:0000313" key="13">
    <source>
        <dbReference type="Proteomes" id="UP000030184"/>
    </source>
</evidence>